<accession>A0A7D6ZXI2</accession>
<dbReference type="KEGG" id="cint:HZF06_13335"/>
<sequence length="517" mass="60904">MDINAKKLCMVALLFDSGKIDNCFYGEDIFENIISGKEVAKNGNKIVVSSGDIFSKEIYDDILPFIIRDELCSIEKENTRYKDIIYGVLLEDISFKTAKEIDTRIKDEFPAYIGMTSIDYNSKDPRKQFWKSFIRRYSIEDQMIVYFGYEEEGFIFESNAKEYGFRVSYDNFPDDLDCEEKQYLFSTRQSSYIKEVSQLNIEDGKSDSDRGILEMNFALVKEVEIAGVQIWKAIEDISRSRIIKDNNNLVIDYIFTSLYQASQGIERLLKISIELLIYGEEKYDKEKVNKLLYGHSHSAMLEYLTNERRLELKAREKYLVELLSKFYNSARYHRYSYSKDSLLELKLIREFAKHVKDENYDDAVKHMYGKSIGRISRALYTLISQLSQEHQIFVYELNSDSVAKFVFYSGYQEDLYSILKQIEQSKRELLWFLIRKGSELPLKEVGKEYEELPFADMGLQDYLQELVCNENSGEKIYEFVSAEYDEMVEKDKEKWKKRLEFVEVIGNTNITFLEEDE</sequence>
<gene>
    <name evidence="1" type="ORF">HZF06_13335</name>
</gene>
<evidence type="ECO:0000313" key="2">
    <source>
        <dbReference type="Proteomes" id="UP000512286"/>
    </source>
</evidence>
<dbReference type="AlphaFoldDB" id="A0A7D6ZXI2"/>
<proteinExistence type="predicted"/>
<dbReference type="EMBL" id="CP059378">
    <property type="protein sequence ID" value="QLY78075.1"/>
    <property type="molecule type" value="Genomic_DNA"/>
</dbReference>
<reference evidence="1 2" key="1">
    <citation type="submission" date="2020-07" db="EMBL/GenBank/DDBJ databases">
        <title>Electron transfer.</title>
        <authorList>
            <person name="Huang L."/>
            <person name="Liu X."/>
            <person name="Zhou S."/>
        </authorList>
    </citation>
    <scope>NUCLEOTIDE SEQUENCE [LARGE SCALE GENOMIC DNA]</scope>
    <source>
        <strain evidence="1 2">Lx1</strain>
    </source>
</reference>
<dbReference type="Proteomes" id="UP000512286">
    <property type="component" value="Chromosome"/>
</dbReference>
<organism evidence="1 2">
    <name type="scientific">Clostridium intestinale</name>
    <dbReference type="NCBI Taxonomy" id="36845"/>
    <lineage>
        <taxon>Bacteria</taxon>
        <taxon>Bacillati</taxon>
        <taxon>Bacillota</taxon>
        <taxon>Clostridia</taxon>
        <taxon>Eubacteriales</taxon>
        <taxon>Clostridiaceae</taxon>
        <taxon>Clostridium</taxon>
    </lineage>
</organism>
<name>A0A7D6ZXI2_9CLOT</name>
<protein>
    <submittedName>
        <fullName evidence="1">Uncharacterized protein</fullName>
    </submittedName>
</protein>
<evidence type="ECO:0000313" key="1">
    <source>
        <dbReference type="EMBL" id="QLY78075.1"/>
    </source>
</evidence>
<dbReference type="RefSeq" id="WP_181600541.1">
    <property type="nucleotide sequence ID" value="NZ_CP059378.1"/>
</dbReference>